<dbReference type="PANTHER" id="PTHR19842:SF0">
    <property type="entry name" value="TARGET OF RAPAMYCIN COMPLEX SUBUNIT LST8"/>
    <property type="match status" value="1"/>
</dbReference>
<comment type="similarity">
    <text evidence="1">Belongs to the WD repeat LST8 family.</text>
</comment>
<feature type="compositionally biased region" description="Polar residues" evidence="3">
    <location>
        <begin position="269"/>
        <end position="304"/>
    </location>
</feature>
<evidence type="ECO:0000313" key="5">
    <source>
        <dbReference type="Proteomes" id="UP001341245"/>
    </source>
</evidence>
<feature type="compositionally biased region" description="Acidic residues" evidence="3">
    <location>
        <begin position="38"/>
        <end position="48"/>
    </location>
</feature>
<evidence type="ECO:0000313" key="4">
    <source>
        <dbReference type="EMBL" id="KAK6001551.1"/>
    </source>
</evidence>
<evidence type="ECO:0000256" key="3">
    <source>
        <dbReference type="SAM" id="MobiDB-lite"/>
    </source>
</evidence>
<feature type="compositionally biased region" description="Basic and acidic residues" evidence="3">
    <location>
        <begin position="530"/>
        <end position="541"/>
    </location>
</feature>
<feature type="compositionally biased region" description="Polar residues" evidence="3">
    <location>
        <begin position="544"/>
        <end position="558"/>
    </location>
</feature>
<dbReference type="Gene3D" id="2.130.10.10">
    <property type="entry name" value="YVTN repeat-like/Quinoprotein amine dehydrogenase"/>
    <property type="match status" value="1"/>
</dbReference>
<evidence type="ECO:0000256" key="1">
    <source>
        <dbReference type="ARBA" id="ARBA00009890"/>
    </source>
</evidence>
<dbReference type="InterPro" id="IPR001680">
    <property type="entry name" value="WD40_rpt"/>
</dbReference>
<evidence type="ECO:0000256" key="2">
    <source>
        <dbReference type="PROSITE-ProRule" id="PRU00221"/>
    </source>
</evidence>
<feature type="region of interest" description="Disordered" evidence="3">
    <location>
        <begin position="1"/>
        <end position="81"/>
    </location>
</feature>
<feature type="region of interest" description="Disordered" evidence="3">
    <location>
        <begin position="523"/>
        <end position="569"/>
    </location>
</feature>
<feature type="compositionally biased region" description="Low complexity" evidence="3">
    <location>
        <begin position="309"/>
        <end position="325"/>
    </location>
</feature>
<dbReference type="InterPro" id="IPR015943">
    <property type="entry name" value="WD40/YVTN_repeat-like_dom_sf"/>
</dbReference>
<keyword evidence="2" id="KW-0853">WD repeat</keyword>
<protein>
    <recommendedName>
        <fullName evidence="6">WD40 repeat-like protein</fullName>
    </recommendedName>
</protein>
<feature type="compositionally biased region" description="Polar residues" evidence="3">
    <location>
        <begin position="60"/>
        <end position="81"/>
    </location>
</feature>
<feature type="compositionally biased region" description="Basic and acidic residues" evidence="3">
    <location>
        <begin position="50"/>
        <end position="59"/>
    </location>
</feature>
<feature type="compositionally biased region" description="Polar residues" evidence="3">
    <location>
        <begin position="94"/>
        <end position="123"/>
    </location>
</feature>
<dbReference type="SUPFAM" id="SSF50978">
    <property type="entry name" value="WD40 repeat-like"/>
    <property type="match status" value="1"/>
</dbReference>
<proteinExistence type="inferred from homology"/>
<reference evidence="4 5" key="1">
    <citation type="submission" date="2023-11" db="EMBL/GenBank/DDBJ databases">
        <title>Draft genome sequence and annotation of the polyextremotolerant black yeast-like fungus Aureobasidium pullulans NRRL 62042.</title>
        <authorList>
            <person name="Dielentheis-Frenken M.R.E."/>
            <person name="Wibberg D."/>
            <person name="Blank L.M."/>
            <person name="Tiso T."/>
        </authorList>
    </citation>
    <scope>NUCLEOTIDE SEQUENCE [LARGE SCALE GENOMIC DNA]</scope>
    <source>
        <strain evidence="4 5">NRRL 62042</strain>
    </source>
</reference>
<feature type="compositionally biased region" description="Polar residues" evidence="3">
    <location>
        <begin position="224"/>
        <end position="251"/>
    </location>
</feature>
<sequence>MSQRGRVIIDLADDSPPPASQMIRHVRHVPDSRFITPDSDESDDEPEVLWDVRKQRNDESASNTLRSNAGHPSTIRPTVQQPHHVLAQNNNNQKIASQPRSVPSNIAQTSKQPTSARSETMRSPASVPSAHRPAQPFVPPQPSYHSPVSITNPSTKTFLAALSRSGKPTPSDLSPAPNRRIVPPGASAKLPLPSNRPHESNLPPTLPSQSPQPHVSKPAAAETSMGSAASHSAQPKQPIRQSLSLFTSASSPVGRLAPPMNMPPRASLQDVSNNGAAKNQNRYQGVLSRSSNVPSPIVPCSNNPAPMVSSSSKTAKSSTHTASMSQPRKEPMIPRQSSQMTSIKHVPSPAKQHSPTLQKPVLDNPIVELESLSEEDLVATANRPEPLESVPPSRNSPRLGKRKVVEVPDDEEEEEPVKRLRHTHSSVIRPEDIFQDKVVDSVEVNTPAAFTFPADISKIPPFSNNYGQPFTLEEDALIVHLKEVVRVPWKDFEHFFPGRKWPSMQTRYSKVLSKRKTKALVTSLAQPIRNDMHRPTRELRRTTHAQASSVDDSVTSQEDAAEPVDGSARCRRSVRPLNSLVRHRELGSTHGREWPRKFQAGLRDFVYSSMGAQAYMDNASGDVSTIAWSPNGNLFAAGAVAVTDIQSIDYNKPRNLIIGSVATQKVKELPHHTVQRSLPNGRQKELFSTVQMVAFSPDSRYMYSAGIDQHLHKYRVGDTPSGATLVHRVEHPASVDFLAVSNSGLVATGCASSGSRSINVLAYDNDELVDSVCFSGTLQTQKTPSALKWGSAHTHQHYLLAGFSREAEVFYLEDDHRDKEGEVALWDINTKQRIETDAPNRNVFDLAWNPNPGGNSSIFAVASRPVSHVGHGIHSVVRLYSPQQTRAHHTMELDCPAWDINDVVYSPHDNNLIAVGSTEGRVYIWDVRFTKHGQSPLNTLKHEESLAIMAHEKKRWEADTGIRFLSWGSERNRLYTGSSDGVVACWDPYRSDSDKHVRDVVHLNSAVMSGAFSPDYSHLLVGEDAARLNLLSVGNDGAKFDRRTTAKFSVEEAPLEDEPAPILWDCQKMLETQALEVKPAGTMPFKQVVKGPNYNGPYRPDSEAGEARHNAQKFQEKLLRSFRRRNKQIRKLGVQADTCSLDCGFVPLPGEYEAPEIWPSQRIPDRIWQWIRSRANIVCFRCGELASVSSEADTIKCRPCGTTWKIGALGYEVIDLFKAGIKVQEEGTESSLIDLCDSEDEWERFIRETSTESSDLDGGY</sequence>
<feature type="region of interest" description="Disordered" evidence="3">
    <location>
        <begin position="94"/>
        <end position="358"/>
    </location>
</feature>
<feature type="compositionally biased region" description="Polar residues" evidence="3">
    <location>
        <begin position="143"/>
        <end position="157"/>
    </location>
</feature>
<evidence type="ECO:0008006" key="6">
    <source>
        <dbReference type="Google" id="ProtNLM"/>
    </source>
</evidence>
<dbReference type="PROSITE" id="PS50082">
    <property type="entry name" value="WD_REPEATS_2"/>
    <property type="match status" value="1"/>
</dbReference>
<gene>
    <name evidence="4" type="ORF">QM012_002882</name>
</gene>
<dbReference type="InterPro" id="IPR037588">
    <property type="entry name" value="MLST8"/>
</dbReference>
<name>A0ABR0TC98_AURPU</name>
<dbReference type="PANTHER" id="PTHR19842">
    <property type="entry name" value="G BETA-LIKE PROTEIN GBL"/>
    <property type="match status" value="1"/>
</dbReference>
<keyword evidence="5" id="KW-1185">Reference proteome</keyword>
<dbReference type="EMBL" id="JASGXD010000014">
    <property type="protein sequence ID" value="KAK6001551.1"/>
    <property type="molecule type" value="Genomic_DNA"/>
</dbReference>
<accession>A0ABR0TC98</accession>
<dbReference type="Pfam" id="PF00400">
    <property type="entry name" value="WD40"/>
    <property type="match status" value="1"/>
</dbReference>
<dbReference type="Proteomes" id="UP001341245">
    <property type="component" value="Unassembled WGS sequence"/>
</dbReference>
<comment type="caution">
    <text evidence="4">The sequence shown here is derived from an EMBL/GenBank/DDBJ whole genome shotgun (WGS) entry which is preliminary data.</text>
</comment>
<dbReference type="InterPro" id="IPR036322">
    <property type="entry name" value="WD40_repeat_dom_sf"/>
</dbReference>
<feature type="repeat" description="WD" evidence="2">
    <location>
        <begin position="900"/>
        <end position="928"/>
    </location>
</feature>
<dbReference type="SMART" id="SM00320">
    <property type="entry name" value="WD40"/>
    <property type="match status" value="6"/>
</dbReference>
<organism evidence="4 5">
    <name type="scientific">Aureobasidium pullulans</name>
    <name type="common">Black yeast</name>
    <name type="synonym">Pullularia pullulans</name>
    <dbReference type="NCBI Taxonomy" id="5580"/>
    <lineage>
        <taxon>Eukaryota</taxon>
        <taxon>Fungi</taxon>
        <taxon>Dikarya</taxon>
        <taxon>Ascomycota</taxon>
        <taxon>Pezizomycotina</taxon>
        <taxon>Dothideomycetes</taxon>
        <taxon>Dothideomycetidae</taxon>
        <taxon>Dothideales</taxon>
        <taxon>Saccotheciaceae</taxon>
        <taxon>Aureobasidium</taxon>
    </lineage>
</organism>
<feature type="region of interest" description="Disordered" evidence="3">
    <location>
        <begin position="381"/>
        <end position="420"/>
    </location>
</feature>